<keyword evidence="2" id="KW-1003">Cell membrane</keyword>
<evidence type="ECO:0000256" key="5">
    <source>
        <dbReference type="ARBA" id="ARBA00023136"/>
    </source>
</evidence>
<organism evidence="7 8">
    <name type="scientific">Candidatus Vogelbacteria bacterium RIFOXYD2_FULL_44_9</name>
    <dbReference type="NCBI Taxonomy" id="1802441"/>
    <lineage>
        <taxon>Bacteria</taxon>
        <taxon>Candidatus Vogeliibacteriota</taxon>
    </lineage>
</organism>
<evidence type="ECO:0000256" key="6">
    <source>
        <dbReference type="SAM" id="Phobius"/>
    </source>
</evidence>
<feature type="transmembrane region" description="Helical" evidence="6">
    <location>
        <begin position="106"/>
        <end position="125"/>
    </location>
</feature>
<comment type="caution">
    <text evidence="7">The sequence shown here is derived from an EMBL/GenBank/DDBJ whole genome shotgun (WGS) entry which is preliminary data.</text>
</comment>
<dbReference type="GO" id="GO:0005886">
    <property type="term" value="C:plasma membrane"/>
    <property type="evidence" value="ECO:0007669"/>
    <property type="project" value="UniProtKB-SubCell"/>
</dbReference>
<gene>
    <name evidence="7" type="ORF">A2556_02100</name>
</gene>
<evidence type="ECO:0008006" key="9">
    <source>
        <dbReference type="Google" id="ProtNLM"/>
    </source>
</evidence>
<feature type="transmembrane region" description="Helical" evidence="6">
    <location>
        <begin position="64"/>
        <end position="86"/>
    </location>
</feature>
<feature type="transmembrane region" description="Helical" evidence="6">
    <location>
        <begin position="366"/>
        <end position="389"/>
    </location>
</feature>
<feature type="transmembrane region" description="Helical" evidence="6">
    <location>
        <begin position="335"/>
        <end position="354"/>
    </location>
</feature>
<keyword evidence="5 6" id="KW-0472">Membrane</keyword>
<evidence type="ECO:0000313" key="7">
    <source>
        <dbReference type="EMBL" id="OHA61531.1"/>
    </source>
</evidence>
<dbReference type="PANTHER" id="PTHR30250">
    <property type="entry name" value="PST FAMILY PREDICTED COLANIC ACID TRANSPORTER"/>
    <property type="match status" value="1"/>
</dbReference>
<feature type="transmembrane region" description="Helical" evidence="6">
    <location>
        <begin position="395"/>
        <end position="413"/>
    </location>
</feature>
<dbReference type="EMBL" id="MHTM01000036">
    <property type="protein sequence ID" value="OHA61531.1"/>
    <property type="molecule type" value="Genomic_DNA"/>
</dbReference>
<evidence type="ECO:0000256" key="2">
    <source>
        <dbReference type="ARBA" id="ARBA00022475"/>
    </source>
</evidence>
<feature type="transmembrane region" description="Helical" evidence="6">
    <location>
        <begin position="32"/>
        <end position="52"/>
    </location>
</feature>
<evidence type="ECO:0000256" key="3">
    <source>
        <dbReference type="ARBA" id="ARBA00022692"/>
    </source>
</evidence>
<dbReference type="Proteomes" id="UP000177140">
    <property type="component" value="Unassembled WGS sequence"/>
</dbReference>
<evidence type="ECO:0000313" key="8">
    <source>
        <dbReference type="Proteomes" id="UP000177140"/>
    </source>
</evidence>
<keyword evidence="3 6" id="KW-0812">Transmembrane</keyword>
<dbReference type="InterPro" id="IPR050833">
    <property type="entry name" value="Poly_Biosynth_Transport"/>
</dbReference>
<comment type="subcellular location">
    <subcellularLocation>
        <location evidence="1">Cell membrane</location>
        <topology evidence="1">Multi-pass membrane protein</topology>
    </subcellularLocation>
</comment>
<evidence type="ECO:0000256" key="1">
    <source>
        <dbReference type="ARBA" id="ARBA00004651"/>
    </source>
</evidence>
<proteinExistence type="predicted"/>
<dbReference type="AlphaFoldDB" id="A0A1G2QNP7"/>
<feature type="transmembrane region" description="Helical" evidence="6">
    <location>
        <begin position="189"/>
        <end position="211"/>
    </location>
</feature>
<name>A0A1G2QNP7_9BACT</name>
<dbReference type="Pfam" id="PF01943">
    <property type="entry name" value="Polysacc_synt"/>
    <property type="match status" value="1"/>
</dbReference>
<reference evidence="7 8" key="1">
    <citation type="journal article" date="2016" name="Nat. Commun.">
        <title>Thousands of microbial genomes shed light on interconnected biogeochemical processes in an aquifer system.</title>
        <authorList>
            <person name="Anantharaman K."/>
            <person name="Brown C.T."/>
            <person name="Hug L.A."/>
            <person name="Sharon I."/>
            <person name="Castelle C.J."/>
            <person name="Probst A.J."/>
            <person name="Thomas B.C."/>
            <person name="Singh A."/>
            <person name="Wilkins M.J."/>
            <person name="Karaoz U."/>
            <person name="Brodie E.L."/>
            <person name="Williams K.H."/>
            <person name="Hubbard S.S."/>
            <person name="Banfield J.F."/>
        </authorList>
    </citation>
    <scope>NUCLEOTIDE SEQUENCE [LARGE SCALE GENOMIC DNA]</scope>
</reference>
<accession>A0A1G2QNP7</accession>
<protein>
    <recommendedName>
        <fullName evidence="9">Polysaccharide biosynthesis protein C-terminal domain-containing protein</fullName>
    </recommendedName>
</protein>
<evidence type="ECO:0000256" key="4">
    <source>
        <dbReference type="ARBA" id="ARBA00022989"/>
    </source>
</evidence>
<dbReference type="PANTHER" id="PTHR30250:SF11">
    <property type="entry name" value="O-ANTIGEN TRANSPORTER-RELATED"/>
    <property type="match status" value="1"/>
</dbReference>
<feature type="transmembrane region" description="Helical" evidence="6">
    <location>
        <begin position="131"/>
        <end position="151"/>
    </location>
</feature>
<feature type="transmembrane region" description="Helical" evidence="6">
    <location>
        <begin position="303"/>
        <end position="329"/>
    </location>
</feature>
<dbReference type="InterPro" id="IPR002797">
    <property type="entry name" value="Polysacc_synth"/>
</dbReference>
<feature type="transmembrane region" description="Helical" evidence="6">
    <location>
        <begin position="163"/>
        <end position="183"/>
    </location>
</feature>
<keyword evidence="4 6" id="KW-1133">Transmembrane helix</keyword>
<sequence length="418" mass="46479">MIDYLKNKIHPLLRWSEKYTKTDMVYLTQGGFWLNLATVIGSFSSLALVYVFGNYLSPEIYGNYRYILSVYGLLTVITLTGFNAAVTRSVAKDNEGDMVRGLKIQILSSLFGSMVAFGASSYYLINSNITLATGLMIIGLVLPLMEPLDIYNSLLNGRRLFKISSLVSIAVQILVTIILITTVLLGGHIIPLLLAYFISYTGLRLLFFIIIKRTYQKNHQTSPDLIKTGFNFSVINILSNISGQIDKIILFQLAGAKELAMFSFAIAPAEQLKGLFKNLSSLLLPKFTTRNEKDLRKNLNKKVMLVGISALLISLAYIIFAPFLIKLFLPKYTDIILMSQIFSLSLVGVMVIPINSAMNSIPKIKALYVSNILSPVVNIIMVITLIPLFGLWGAILARAFGRIINIIGTYLVFEVVKD</sequence>